<gene>
    <name evidence="3" type="ORF">M6B38_185825</name>
</gene>
<accession>A0AAX6EK42</accession>
<evidence type="ECO:0000313" key="4">
    <source>
        <dbReference type="Proteomes" id="UP001140949"/>
    </source>
</evidence>
<sequence>MRDYSFLLSDDADFPVSDKEEQQQQQPAVRKPAPNSDGRSAQASLKVKPPMGKHMPARPVPNGHKMKPSFVKNLQSKTRVDTVKGAVMSRSRPVSSENRKVVGGNGSSRPVGHKPLPSKVSSTPTGANRPAKVVNDPTSKKKVLSAVPHSSSQKNAYSEQKRRPSERMDEVRPAQRQTLPLSKPQMKPSQKIPARDGRGDQLKKKPKKRRIDEDEDEGNPFDMIRKMFKYDPNKLREETRVMTDAWRQVSIKFRRKRSTARRWVLRKTKLSGSNSRKKKRKVKMRKKQKLLRQRERIFKLFSCGHSAWSFCWS</sequence>
<reference evidence="3" key="1">
    <citation type="journal article" date="2023" name="GigaByte">
        <title>Genome assembly of the bearded iris, Iris pallida Lam.</title>
        <authorList>
            <person name="Bruccoleri R.E."/>
            <person name="Oakeley E.J."/>
            <person name="Faust A.M.E."/>
            <person name="Altorfer M."/>
            <person name="Dessus-Babus S."/>
            <person name="Burckhardt D."/>
            <person name="Oertli M."/>
            <person name="Naumann U."/>
            <person name="Petersen F."/>
            <person name="Wong J."/>
        </authorList>
    </citation>
    <scope>NUCLEOTIDE SEQUENCE</scope>
    <source>
        <strain evidence="3">GSM-AAB239-AS_SAM_17_03QT</strain>
    </source>
</reference>
<feature type="compositionally biased region" description="Basic and acidic residues" evidence="2">
    <location>
        <begin position="159"/>
        <end position="173"/>
    </location>
</feature>
<feature type="compositionally biased region" description="Basic and acidic residues" evidence="2">
    <location>
        <begin position="193"/>
        <end position="203"/>
    </location>
</feature>
<dbReference type="GO" id="GO:0003677">
    <property type="term" value="F:DNA binding"/>
    <property type="evidence" value="ECO:0007669"/>
    <property type="project" value="TreeGrafter"/>
</dbReference>
<feature type="compositionally biased region" description="Polar residues" evidence="2">
    <location>
        <begin position="148"/>
        <end position="158"/>
    </location>
</feature>
<name>A0AAX6EK42_IRIPA</name>
<comment type="caution">
    <text evidence="3">The sequence shown here is derived from an EMBL/GenBank/DDBJ whole genome shotgun (WGS) entry which is preliminary data.</text>
</comment>
<dbReference type="GO" id="GO:0005730">
    <property type="term" value="C:nucleolus"/>
    <property type="evidence" value="ECO:0007669"/>
    <property type="project" value="TreeGrafter"/>
</dbReference>
<dbReference type="Proteomes" id="UP001140949">
    <property type="component" value="Unassembled WGS sequence"/>
</dbReference>
<organism evidence="3 4">
    <name type="scientific">Iris pallida</name>
    <name type="common">Sweet iris</name>
    <dbReference type="NCBI Taxonomy" id="29817"/>
    <lineage>
        <taxon>Eukaryota</taxon>
        <taxon>Viridiplantae</taxon>
        <taxon>Streptophyta</taxon>
        <taxon>Embryophyta</taxon>
        <taxon>Tracheophyta</taxon>
        <taxon>Spermatophyta</taxon>
        <taxon>Magnoliopsida</taxon>
        <taxon>Liliopsida</taxon>
        <taxon>Asparagales</taxon>
        <taxon>Iridaceae</taxon>
        <taxon>Iridoideae</taxon>
        <taxon>Irideae</taxon>
        <taxon>Iris</taxon>
    </lineage>
</organism>
<proteinExistence type="predicted"/>
<dbReference type="AlphaFoldDB" id="A0AAX6EK42"/>
<evidence type="ECO:0000256" key="2">
    <source>
        <dbReference type="SAM" id="MobiDB-lite"/>
    </source>
</evidence>
<feature type="region of interest" description="Disordered" evidence="2">
    <location>
        <begin position="1"/>
        <end position="218"/>
    </location>
</feature>
<evidence type="ECO:0000256" key="1">
    <source>
        <dbReference type="ARBA" id="ARBA00023054"/>
    </source>
</evidence>
<dbReference type="PANTHER" id="PTHR22691:SF8">
    <property type="entry name" value="PROTEIN SPT2 HOMOLOG"/>
    <property type="match status" value="1"/>
</dbReference>
<keyword evidence="4" id="KW-1185">Reference proteome</keyword>
<reference evidence="3" key="2">
    <citation type="submission" date="2023-04" db="EMBL/GenBank/DDBJ databases">
        <authorList>
            <person name="Bruccoleri R.E."/>
            <person name="Oakeley E.J."/>
            <person name="Faust A.-M."/>
            <person name="Dessus-Babus S."/>
            <person name="Altorfer M."/>
            <person name="Burckhardt D."/>
            <person name="Oertli M."/>
            <person name="Naumann U."/>
            <person name="Petersen F."/>
            <person name="Wong J."/>
        </authorList>
    </citation>
    <scope>NUCLEOTIDE SEQUENCE</scope>
    <source>
        <strain evidence="3">GSM-AAB239-AS_SAM_17_03QT</strain>
        <tissue evidence="3">Leaf</tissue>
    </source>
</reference>
<dbReference type="EMBL" id="JANAVB010035976">
    <property type="protein sequence ID" value="KAJ6804301.1"/>
    <property type="molecule type" value="Genomic_DNA"/>
</dbReference>
<dbReference type="GO" id="GO:0042393">
    <property type="term" value="F:histone binding"/>
    <property type="evidence" value="ECO:0007669"/>
    <property type="project" value="TreeGrafter"/>
</dbReference>
<keyword evidence="1" id="KW-0175">Coiled coil</keyword>
<protein>
    <submittedName>
        <fullName evidence="3">Hepatoma-derived growth factor-related protein 2</fullName>
    </submittedName>
</protein>
<dbReference type="PANTHER" id="PTHR22691">
    <property type="entry name" value="YEAST SPT2-RELATED"/>
    <property type="match status" value="1"/>
</dbReference>
<evidence type="ECO:0000313" key="3">
    <source>
        <dbReference type="EMBL" id="KAJ6804301.1"/>
    </source>
</evidence>
<dbReference type="GO" id="GO:0006334">
    <property type="term" value="P:nucleosome assembly"/>
    <property type="evidence" value="ECO:0007669"/>
    <property type="project" value="TreeGrafter"/>
</dbReference>
<dbReference type="GO" id="GO:0006360">
    <property type="term" value="P:transcription by RNA polymerase I"/>
    <property type="evidence" value="ECO:0007669"/>
    <property type="project" value="TreeGrafter"/>
</dbReference>